<dbReference type="AlphaFoldDB" id="A0AAD6IK31"/>
<keyword evidence="2" id="KW-1185">Reference proteome</keyword>
<dbReference type="Proteomes" id="UP001219568">
    <property type="component" value="Unassembled WGS sequence"/>
</dbReference>
<evidence type="ECO:0000313" key="1">
    <source>
        <dbReference type="EMBL" id="KAJ6051951.1"/>
    </source>
</evidence>
<name>A0AAD6IK31_PENCN</name>
<gene>
    <name evidence="1" type="ORF">N7460_002485</name>
</gene>
<comment type="caution">
    <text evidence="1">The sequence shown here is derived from an EMBL/GenBank/DDBJ whole genome shotgun (WGS) entry which is preliminary data.</text>
</comment>
<evidence type="ECO:0000313" key="2">
    <source>
        <dbReference type="Proteomes" id="UP001219568"/>
    </source>
</evidence>
<dbReference type="EMBL" id="JAQJZL010000002">
    <property type="protein sequence ID" value="KAJ6051951.1"/>
    <property type="molecule type" value="Genomic_DNA"/>
</dbReference>
<organism evidence="1 2">
    <name type="scientific">Penicillium canescens</name>
    <dbReference type="NCBI Taxonomy" id="5083"/>
    <lineage>
        <taxon>Eukaryota</taxon>
        <taxon>Fungi</taxon>
        <taxon>Dikarya</taxon>
        <taxon>Ascomycota</taxon>
        <taxon>Pezizomycotina</taxon>
        <taxon>Eurotiomycetes</taxon>
        <taxon>Eurotiomycetidae</taxon>
        <taxon>Eurotiales</taxon>
        <taxon>Aspergillaceae</taxon>
        <taxon>Penicillium</taxon>
    </lineage>
</organism>
<protein>
    <submittedName>
        <fullName evidence="1">Uncharacterized protein</fullName>
    </submittedName>
</protein>
<reference evidence="1" key="2">
    <citation type="submission" date="2023-01" db="EMBL/GenBank/DDBJ databases">
        <authorList>
            <person name="Petersen C."/>
        </authorList>
    </citation>
    <scope>NUCLEOTIDE SEQUENCE</scope>
    <source>
        <strain evidence="1">IBT 15450</strain>
    </source>
</reference>
<reference evidence="1" key="1">
    <citation type="journal article" date="2023" name="IMA Fungus">
        <title>Comparative genomic study of the Penicillium genus elucidates a diverse pangenome and 15 lateral gene transfer events.</title>
        <authorList>
            <person name="Petersen C."/>
            <person name="Sorensen T."/>
            <person name="Nielsen M.R."/>
            <person name="Sondergaard T.E."/>
            <person name="Sorensen J.L."/>
            <person name="Fitzpatrick D.A."/>
            <person name="Frisvad J.C."/>
            <person name="Nielsen K.L."/>
        </authorList>
    </citation>
    <scope>NUCLEOTIDE SEQUENCE</scope>
    <source>
        <strain evidence="1">IBT 15450</strain>
    </source>
</reference>
<accession>A0AAD6IK31</accession>
<sequence>MVDNEGFHWRCDESYIPQANLQRTMRSIGSTERIDEKYRGFVANLNPAVDETMDVLKMIAPFRMHCGPWEDHLDPVARRLLGESIRSRSRVSWEDLSEVLRLVLRLRLLGTKRPLGLQFGDFGDPSPANEMAKRIVNELREGYTEDDIPSKHYVRLIDVLLWAVLLQPPMEVTGKAQEREGR</sequence>
<proteinExistence type="predicted"/>